<reference evidence="1 2" key="1">
    <citation type="submission" date="2015-10" db="EMBL/GenBank/DDBJ databases">
        <title>Draft genome sequence of Streptomyces canus DSM 40017, type strain for the species Streptomyces canus.</title>
        <authorList>
            <person name="Ruckert C."/>
            <person name="Winkler A."/>
            <person name="Kalinowski J."/>
            <person name="Kampfer P."/>
            <person name="Glaeser S."/>
        </authorList>
    </citation>
    <scope>NUCLEOTIDE SEQUENCE [LARGE SCALE GENOMIC DNA]</scope>
    <source>
        <strain evidence="1 2">DSM 40017</strain>
    </source>
</reference>
<dbReference type="STRING" id="58343.AQJ46_43410"/>
<protein>
    <submittedName>
        <fullName evidence="1">Uncharacterized protein</fullName>
    </submittedName>
</protein>
<dbReference type="Proteomes" id="UP000053669">
    <property type="component" value="Unassembled WGS sequence"/>
</dbReference>
<evidence type="ECO:0000313" key="2">
    <source>
        <dbReference type="Proteomes" id="UP000053669"/>
    </source>
</evidence>
<organism evidence="1 2">
    <name type="scientific">Streptomyces canus</name>
    <dbReference type="NCBI Taxonomy" id="58343"/>
    <lineage>
        <taxon>Bacteria</taxon>
        <taxon>Bacillati</taxon>
        <taxon>Actinomycetota</taxon>
        <taxon>Actinomycetes</taxon>
        <taxon>Kitasatosporales</taxon>
        <taxon>Streptomycetaceae</taxon>
        <taxon>Streptomyces</taxon>
        <taxon>Streptomyces aurantiacus group</taxon>
    </lineage>
</organism>
<comment type="caution">
    <text evidence="1">The sequence shown here is derived from an EMBL/GenBank/DDBJ whole genome shotgun (WGS) entry which is preliminary data.</text>
</comment>
<gene>
    <name evidence="1" type="ORF">AQJ46_43410</name>
</gene>
<sequence>MAYTAARSMGRTALDQIQAERRCRTWPDAAFRPCCPRRVGSFRAMSAHRASPAQPWPGWSTSRAARAACGKHLVRIGELIPALLYMHVLDRRDLAAAHAARRQDFIDTQVGGLALECRDDLLQTAAVLDAIALCHGRGSHLPRPYTDESLDRAPWGVELRTDASDLASDLVRHDHEHGTSTTGDIPAALDEDCTDADRDAVRAYACREWIASQERLP</sequence>
<evidence type="ECO:0000313" key="1">
    <source>
        <dbReference type="EMBL" id="KUN58258.1"/>
    </source>
</evidence>
<proteinExistence type="predicted"/>
<name>A0A117QWJ6_9ACTN</name>
<dbReference type="EMBL" id="LMWU01000062">
    <property type="protein sequence ID" value="KUN58258.1"/>
    <property type="molecule type" value="Genomic_DNA"/>
</dbReference>
<accession>A0A117QWJ6</accession>
<dbReference type="AlphaFoldDB" id="A0A117QWJ6"/>